<dbReference type="EMBL" id="NAJO01000038">
    <property type="protein sequence ID" value="OQN99784.1"/>
    <property type="molecule type" value="Genomic_DNA"/>
</dbReference>
<dbReference type="Pfam" id="PF14604">
    <property type="entry name" value="SH3_9"/>
    <property type="match status" value="1"/>
</dbReference>
<feature type="compositionally biased region" description="Pro residues" evidence="3">
    <location>
        <begin position="436"/>
        <end position="455"/>
    </location>
</feature>
<keyword evidence="7" id="KW-1185">Reference proteome</keyword>
<accession>A0A1V8SKU3</accession>
<dbReference type="InterPro" id="IPR001452">
    <property type="entry name" value="SH3_domain"/>
</dbReference>
<keyword evidence="1 2" id="KW-0728">SH3 domain</keyword>
<feature type="compositionally biased region" description="Low complexity" evidence="3">
    <location>
        <begin position="353"/>
        <end position="375"/>
    </location>
</feature>
<name>A0A1V8SKU3_9PEZI</name>
<feature type="region of interest" description="Disordered" evidence="3">
    <location>
        <begin position="279"/>
        <end position="375"/>
    </location>
</feature>
<dbReference type="Gene3D" id="2.30.30.40">
    <property type="entry name" value="SH3 Domains"/>
    <property type="match status" value="1"/>
</dbReference>
<evidence type="ECO:0000313" key="7">
    <source>
        <dbReference type="Proteomes" id="UP000192596"/>
    </source>
</evidence>
<sequence>MTIDHEGVHARVFRGINAERKVVQLRKRDNLHQFIHQASHNTNGEKIKLNVPEGFTSGTDAIAAPKFANKQQDDTVETVYSVVYQTVSDPAPVATSTVAATNVAQAGASSVAPAAVSSSAAPAATSATLNADEAAYASKQSAANAIPTTSSSSSAYPTRQFAPAATSSSAIPNPMSAATAATAATASVIGGTPLQNQAATAAVGSPLSQSHAAENTGMSGGAKAGVAFAVILALGLLAGLAFFCYRRRRNPKSHEEITNEKYNEKSGFSAAPKINRFSADSDKLSARSSNTPATAPRLSLRPVTQFLPNLSDKRQSSSAWERPQNKNPFADASEKQADPFAEGDGTDRTNSMSSTNSGNSATAAAGGAPAARGPNNVHRVQLDFKPSMEDELELISGQLVRMLHEYDDGWALCIRMDRTQQGVVPRTCLSKLPVKPRGPPQNRPQGPPSNGPSPPSTANGMAPRPLTPTRERAGTIEGGVPARKPVPGMAM</sequence>
<evidence type="ECO:0000256" key="1">
    <source>
        <dbReference type="ARBA" id="ARBA00022443"/>
    </source>
</evidence>
<dbReference type="SUPFAM" id="SSF50044">
    <property type="entry name" value="SH3-domain"/>
    <property type="match status" value="1"/>
</dbReference>
<comment type="caution">
    <text evidence="6">The sequence shown here is derived from an EMBL/GenBank/DDBJ whole genome shotgun (WGS) entry which is preliminary data.</text>
</comment>
<feature type="transmembrane region" description="Helical" evidence="4">
    <location>
        <begin position="224"/>
        <end position="245"/>
    </location>
</feature>
<feature type="domain" description="SH3" evidence="5">
    <location>
        <begin position="373"/>
        <end position="434"/>
    </location>
</feature>
<keyword evidence="4" id="KW-0472">Membrane</keyword>
<evidence type="ECO:0000256" key="3">
    <source>
        <dbReference type="SAM" id="MobiDB-lite"/>
    </source>
</evidence>
<evidence type="ECO:0000259" key="5">
    <source>
        <dbReference type="PROSITE" id="PS50002"/>
    </source>
</evidence>
<dbReference type="Proteomes" id="UP000192596">
    <property type="component" value="Unassembled WGS sequence"/>
</dbReference>
<evidence type="ECO:0000256" key="2">
    <source>
        <dbReference type="PROSITE-ProRule" id="PRU00192"/>
    </source>
</evidence>
<protein>
    <recommendedName>
        <fullName evidence="5">SH3 domain-containing protein</fullName>
    </recommendedName>
</protein>
<proteinExistence type="predicted"/>
<reference evidence="7" key="1">
    <citation type="submission" date="2017-03" db="EMBL/GenBank/DDBJ databases">
        <title>Genomes of endolithic fungi from Antarctica.</title>
        <authorList>
            <person name="Coleine C."/>
            <person name="Masonjones S."/>
            <person name="Stajich J.E."/>
        </authorList>
    </citation>
    <scope>NUCLEOTIDE SEQUENCE [LARGE SCALE GENOMIC DNA]</scope>
    <source>
        <strain evidence="7">CCFEE 5527</strain>
    </source>
</reference>
<evidence type="ECO:0000256" key="4">
    <source>
        <dbReference type="SAM" id="Phobius"/>
    </source>
</evidence>
<dbReference type="OrthoDB" id="5340910at2759"/>
<dbReference type="InterPro" id="IPR036028">
    <property type="entry name" value="SH3-like_dom_sf"/>
</dbReference>
<evidence type="ECO:0000313" key="6">
    <source>
        <dbReference type="EMBL" id="OQN99784.1"/>
    </source>
</evidence>
<keyword evidence="4" id="KW-0812">Transmembrane</keyword>
<dbReference type="SMART" id="SM00326">
    <property type="entry name" value="SH3"/>
    <property type="match status" value="1"/>
</dbReference>
<feature type="region of interest" description="Disordered" evidence="3">
    <location>
        <begin position="427"/>
        <end position="491"/>
    </location>
</feature>
<dbReference type="AlphaFoldDB" id="A0A1V8SKU3"/>
<dbReference type="STRING" id="1507870.A0A1V8SKU3"/>
<gene>
    <name evidence="6" type="ORF">B0A48_14554</name>
</gene>
<dbReference type="PROSITE" id="PS50002">
    <property type="entry name" value="SH3"/>
    <property type="match status" value="1"/>
</dbReference>
<dbReference type="InParanoid" id="A0A1V8SKU3"/>
<organism evidence="6 7">
    <name type="scientific">Cryoendolithus antarcticus</name>
    <dbReference type="NCBI Taxonomy" id="1507870"/>
    <lineage>
        <taxon>Eukaryota</taxon>
        <taxon>Fungi</taxon>
        <taxon>Dikarya</taxon>
        <taxon>Ascomycota</taxon>
        <taxon>Pezizomycotina</taxon>
        <taxon>Dothideomycetes</taxon>
        <taxon>Dothideomycetidae</taxon>
        <taxon>Cladosporiales</taxon>
        <taxon>Cladosporiaceae</taxon>
        <taxon>Cryoendolithus</taxon>
    </lineage>
</organism>
<keyword evidence="4" id="KW-1133">Transmembrane helix</keyword>